<dbReference type="EMBL" id="MLQM01000070">
    <property type="protein sequence ID" value="OHV03618.1"/>
    <property type="molecule type" value="Genomic_DNA"/>
</dbReference>
<organism evidence="4 5">
    <name type="scientific">Mycobacterium talmoniae</name>
    <dbReference type="NCBI Taxonomy" id="1858794"/>
    <lineage>
        <taxon>Bacteria</taxon>
        <taxon>Bacillati</taxon>
        <taxon>Actinomycetota</taxon>
        <taxon>Actinomycetes</taxon>
        <taxon>Mycobacteriales</taxon>
        <taxon>Mycobacteriaceae</taxon>
        <taxon>Mycobacterium</taxon>
    </lineage>
</organism>
<comment type="caution">
    <text evidence="4">The sequence shown here is derived from an EMBL/GenBank/DDBJ whole genome shotgun (WGS) entry which is preliminary data.</text>
</comment>
<proteinExistence type="predicted"/>
<name>A0A1S1NIE5_9MYCO</name>
<accession>A0A1S1NIE5</accession>
<feature type="transmembrane region" description="Helical" evidence="2">
    <location>
        <begin position="424"/>
        <end position="445"/>
    </location>
</feature>
<feature type="compositionally biased region" description="Polar residues" evidence="1">
    <location>
        <begin position="602"/>
        <end position="611"/>
    </location>
</feature>
<evidence type="ECO:0000256" key="2">
    <source>
        <dbReference type="SAM" id="Phobius"/>
    </source>
</evidence>
<reference evidence="4 5" key="1">
    <citation type="submission" date="2016-10" db="EMBL/GenBank/DDBJ databases">
        <title>Genome sequence of Mycobacterium talmonii.</title>
        <authorList>
            <person name="Greninger A.L."/>
            <person name="Elliott B."/>
            <person name="Vasireddy S."/>
            <person name="Vasireddy R."/>
        </authorList>
    </citation>
    <scope>NUCLEOTIDE SEQUENCE [LARGE SCALE GENOMIC DNA]</scope>
    <source>
        <strain evidence="5">NE-TNMC-100812</strain>
    </source>
</reference>
<evidence type="ECO:0000256" key="1">
    <source>
        <dbReference type="SAM" id="MobiDB-lite"/>
    </source>
</evidence>
<dbReference type="Proteomes" id="UP000179734">
    <property type="component" value="Unassembled WGS sequence"/>
</dbReference>
<evidence type="ECO:0000313" key="5">
    <source>
        <dbReference type="Proteomes" id="UP000179734"/>
    </source>
</evidence>
<feature type="signal peptide" evidence="3">
    <location>
        <begin position="1"/>
        <end position="35"/>
    </location>
</feature>
<evidence type="ECO:0008006" key="6">
    <source>
        <dbReference type="Google" id="ProtNLM"/>
    </source>
</evidence>
<evidence type="ECO:0000256" key="3">
    <source>
        <dbReference type="SAM" id="SignalP"/>
    </source>
</evidence>
<feature type="chain" id="PRO_5010185627" description="LGFP repeat-containing protein" evidence="3">
    <location>
        <begin position="36"/>
        <end position="696"/>
    </location>
</feature>
<evidence type="ECO:0000313" key="4">
    <source>
        <dbReference type="EMBL" id="OHV03618.1"/>
    </source>
</evidence>
<keyword evidence="2" id="KW-0812">Transmembrane</keyword>
<feature type="compositionally biased region" description="Low complexity" evidence="1">
    <location>
        <begin position="465"/>
        <end position="478"/>
    </location>
</feature>
<feature type="compositionally biased region" description="Gly residues" evidence="1">
    <location>
        <begin position="524"/>
        <end position="539"/>
    </location>
</feature>
<dbReference type="Pfam" id="PF08310">
    <property type="entry name" value="LGFP"/>
    <property type="match status" value="4"/>
</dbReference>
<feature type="region of interest" description="Disordered" evidence="1">
    <location>
        <begin position="465"/>
        <end position="635"/>
    </location>
</feature>
<dbReference type="InterPro" id="IPR013207">
    <property type="entry name" value="LGFP"/>
</dbReference>
<keyword evidence="2" id="KW-1133">Transmembrane helix</keyword>
<keyword evidence="3" id="KW-0732">Signal</keyword>
<gene>
    <name evidence="4" type="ORF">BKN37_14200</name>
</gene>
<feature type="compositionally biased region" description="Acidic residues" evidence="1">
    <location>
        <begin position="581"/>
        <end position="590"/>
    </location>
</feature>
<keyword evidence="2" id="KW-0472">Membrane</keyword>
<sequence>MTGQRGRLGRAAVRAALGLLTTAATVLLWAPTAAATPESDAADAISAAWDAAGGDNSELGARQGDVYPIGDGFAEDFAGGKMFYTPATGARAMYGAVLQKYESLGGPADSDLGFPNVDEAPGLASPDSRSITFDAADHPVIFYTPEHGAFVVRGAINAAWDKLGSSSGTLGVPVADETTDGDVITQKFSGGQVSWNRVTKAFSTDPPELAGDLKDLQVPVDATAAINRAWRAAGGASGPLGAKQGDQYTVGTDGAGQDFAGGKVFFSPDTGANAVSGEVLAKYESLGGPAGSDLGFPVSSEADGPIPGSRVSTFSGEDKPVIFFSPDHGAFVVRGAMKVAWDKLGGAAGKLGAPVGDQSVDGNVVSQKFTGGTISWDRVANRFSTDPENLAGQLAGLQVPGQNAPSGPALSHHGGGGTGFSWHWWWLAAALAALVLLPLLAGLWWQRRRKAERFLLRRNGRRRATAGAVANGAAPGTGYDTEDDERWSAEPGEPGTTVRLSRFPGSYGEEPGDYGEEPGSYGEEPGGYGEEPGGYGEQPGGPPSGVDLFGGTEPDDSWMPAPGGSAGGFGEAPVDDARADELEEAEDPDAVDTAPTRIPTASEVQGPSEPQTGRHAALGADDDAVPESPGYDGEVYPAVHLPLDDPYQAPEGYPVKANTVSGLYYTPDSPAYYEKAAEIWFASEEVAQFNGFVRAD</sequence>
<keyword evidence="5" id="KW-1185">Reference proteome</keyword>
<protein>
    <recommendedName>
        <fullName evidence="6">LGFP repeat-containing protein</fullName>
    </recommendedName>
</protein>
<dbReference type="RefSeq" id="WP_071026903.1">
    <property type="nucleotide sequence ID" value="NZ_MLQM01000070.1"/>
</dbReference>
<dbReference type="AlphaFoldDB" id="A0A1S1NIE5"/>